<accession>A0ABN8RWN4</accession>
<dbReference type="Gene3D" id="3.90.228.10">
    <property type="match status" value="1"/>
</dbReference>
<evidence type="ECO:0000313" key="10">
    <source>
        <dbReference type="Proteomes" id="UP001159405"/>
    </source>
</evidence>
<dbReference type="CDD" id="cd01439">
    <property type="entry name" value="TCCD_inducible_PARP_like"/>
    <property type="match status" value="1"/>
</dbReference>
<evidence type="ECO:0000256" key="2">
    <source>
        <dbReference type="ARBA" id="ARBA00022676"/>
    </source>
</evidence>
<sequence>NGQVSVSPGFNLPCKKIFFTKCSKWKGGDGEKFLRVVVRKSLEEVDKLKGTTIAFPAIGTGKREFPPAEAARIMLDETIRFFKENPATTVRDVRFILLRKNEKVIDAFTQELNRYQQSFGENEEQKHIASLGIQSGCRRSIKTQYVNVEVVRGDLTNEESDAIVNIINSDMDMENAGEVSKAIARVCGESPKQECKQLGTQQAGSVVITSGGRLKARHIIHIIPASSEPRHLQMCLEKCLEHADSKSFHTVSLPAIGTGEYELPPLISADLIFGALTRFSKECANLKNVRLVVNEAAMADAFRQGKTKYENSSTAAVSTNSKNNTLRFSLIGKDKESVDCAVEELKNDFSETCITKDVRDVVCEEFTTADINMLVRKAENMEVEMTFEEVIDCVTLSGTKEDVFTMTEIIRGKIDQVKKREKERQNQENAKLISNTIQWYHALPRGDNIPFDSSANLEIERAYCKCDDKVEVVDSCGEKFKISFQDNSGLKQPQNQQIKVTRKLKGVEGIPLPQRWDQMPRYNRDVHLVSLPKNCPEFGEVSQMFFATVEGVTITSIERIQNPWLYQTYILTKEKVDKNNGGKNERRLFHATTFERVKFINSQGFKRNQNREHGTRYGKGVYFARDASKSLRYADPFGGQRYMYLARVLFGRYCQGEREMKAPPPINSTGRLYDSTVDKPVDPEIFVIFHDTQCYPEYLITFE</sequence>
<dbReference type="Gene3D" id="3.30.720.50">
    <property type="match status" value="1"/>
</dbReference>
<dbReference type="SUPFAM" id="SSF52949">
    <property type="entry name" value="Macro domain-like"/>
    <property type="match status" value="2"/>
</dbReference>
<feature type="domain" description="Macro" evidence="8">
    <location>
        <begin position="1"/>
        <end position="116"/>
    </location>
</feature>
<evidence type="ECO:0000256" key="5">
    <source>
        <dbReference type="ARBA" id="ARBA00023242"/>
    </source>
</evidence>
<evidence type="ECO:0000313" key="9">
    <source>
        <dbReference type="EMBL" id="CAH3183234.1"/>
    </source>
</evidence>
<keyword evidence="3 6" id="KW-0808">Transferase</keyword>
<dbReference type="InterPro" id="IPR043472">
    <property type="entry name" value="Macro_dom-like"/>
</dbReference>
<organism evidence="9 10">
    <name type="scientific">Porites lobata</name>
    <dbReference type="NCBI Taxonomy" id="104759"/>
    <lineage>
        <taxon>Eukaryota</taxon>
        <taxon>Metazoa</taxon>
        <taxon>Cnidaria</taxon>
        <taxon>Anthozoa</taxon>
        <taxon>Hexacorallia</taxon>
        <taxon>Scleractinia</taxon>
        <taxon>Fungiina</taxon>
        <taxon>Poritidae</taxon>
        <taxon>Porites</taxon>
    </lineage>
</organism>
<feature type="domain" description="Macro" evidence="8">
    <location>
        <begin position="135"/>
        <end position="310"/>
    </location>
</feature>
<protein>
    <recommendedName>
        <fullName evidence="6">Poly [ADP-ribose] polymerase</fullName>
        <shortName evidence="6">PARP</shortName>
        <ecNumber evidence="6">2.4.2.-</ecNumber>
    </recommendedName>
</protein>
<evidence type="ECO:0000259" key="8">
    <source>
        <dbReference type="PROSITE" id="PS51154"/>
    </source>
</evidence>
<gene>
    <name evidence="9" type="ORF">PLOB_00028154</name>
</gene>
<name>A0ABN8RWN4_9CNID</name>
<evidence type="ECO:0000259" key="7">
    <source>
        <dbReference type="PROSITE" id="PS51059"/>
    </source>
</evidence>
<dbReference type="Pfam" id="PF01661">
    <property type="entry name" value="Macro"/>
    <property type="match status" value="2"/>
</dbReference>
<feature type="domain" description="PARP catalytic" evidence="7">
    <location>
        <begin position="510"/>
        <end position="703"/>
    </location>
</feature>
<dbReference type="SUPFAM" id="SSF56399">
    <property type="entry name" value="ADP-ribosylation"/>
    <property type="match status" value="1"/>
</dbReference>
<keyword evidence="10" id="KW-1185">Reference proteome</keyword>
<dbReference type="InterPro" id="IPR037197">
    <property type="entry name" value="WWE_dom_sf"/>
</dbReference>
<feature type="non-terminal residue" evidence="9">
    <location>
        <position position="1"/>
    </location>
</feature>
<dbReference type="Gene3D" id="3.40.220.10">
    <property type="entry name" value="Leucine Aminopeptidase, subunit E, domain 1"/>
    <property type="match status" value="2"/>
</dbReference>
<dbReference type="EMBL" id="CALNXK010000347">
    <property type="protein sequence ID" value="CAH3183234.1"/>
    <property type="molecule type" value="Genomic_DNA"/>
</dbReference>
<dbReference type="EC" id="2.4.2.-" evidence="6"/>
<keyword evidence="4 6" id="KW-0520">NAD</keyword>
<dbReference type="InterPro" id="IPR052056">
    <property type="entry name" value="Mono-ARTD/PARP"/>
</dbReference>
<dbReference type="SUPFAM" id="SSF117839">
    <property type="entry name" value="WWE domain"/>
    <property type="match status" value="1"/>
</dbReference>
<dbReference type="PANTHER" id="PTHR14453:SF67">
    <property type="entry name" value="POLY [ADP-RIBOSE] POLYMERASE"/>
    <property type="match status" value="1"/>
</dbReference>
<reference evidence="9 10" key="1">
    <citation type="submission" date="2022-05" db="EMBL/GenBank/DDBJ databases">
        <authorList>
            <consortium name="Genoscope - CEA"/>
            <person name="William W."/>
        </authorList>
    </citation>
    <scope>NUCLEOTIDE SEQUENCE [LARGE SCALE GENOMIC DNA]</scope>
</reference>
<evidence type="ECO:0000256" key="3">
    <source>
        <dbReference type="ARBA" id="ARBA00022679"/>
    </source>
</evidence>
<dbReference type="PROSITE" id="PS51154">
    <property type="entry name" value="MACRO"/>
    <property type="match status" value="2"/>
</dbReference>
<comment type="caution">
    <text evidence="9">The sequence shown here is derived from an EMBL/GenBank/DDBJ whole genome shotgun (WGS) entry which is preliminary data.</text>
</comment>
<dbReference type="PANTHER" id="PTHR14453">
    <property type="entry name" value="PARP/ZINC FINGER CCCH TYPE DOMAIN CONTAINING PROTEIN"/>
    <property type="match status" value="1"/>
</dbReference>
<keyword evidence="2 6" id="KW-0328">Glycosyltransferase</keyword>
<dbReference type="Proteomes" id="UP001159405">
    <property type="component" value="Unassembled WGS sequence"/>
</dbReference>
<evidence type="ECO:0000256" key="4">
    <source>
        <dbReference type="ARBA" id="ARBA00023027"/>
    </source>
</evidence>
<dbReference type="SMART" id="SM00506">
    <property type="entry name" value="A1pp"/>
    <property type="match status" value="1"/>
</dbReference>
<dbReference type="InterPro" id="IPR012317">
    <property type="entry name" value="Poly(ADP-ribose)pol_cat_dom"/>
</dbReference>
<proteinExistence type="predicted"/>
<comment type="subcellular location">
    <subcellularLocation>
        <location evidence="1">Nucleus</location>
    </subcellularLocation>
</comment>
<dbReference type="InterPro" id="IPR002589">
    <property type="entry name" value="Macro_dom"/>
</dbReference>
<evidence type="ECO:0000256" key="6">
    <source>
        <dbReference type="RuleBase" id="RU362114"/>
    </source>
</evidence>
<keyword evidence="5" id="KW-0539">Nucleus</keyword>
<dbReference type="PROSITE" id="PS51059">
    <property type="entry name" value="PARP_CATALYTIC"/>
    <property type="match status" value="1"/>
</dbReference>
<evidence type="ECO:0000256" key="1">
    <source>
        <dbReference type="ARBA" id="ARBA00004123"/>
    </source>
</evidence>
<dbReference type="Pfam" id="PF00644">
    <property type="entry name" value="PARP"/>
    <property type="match status" value="1"/>
</dbReference>